<evidence type="ECO:0000256" key="2">
    <source>
        <dbReference type="SAM" id="SignalP"/>
    </source>
</evidence>
<dbReference type="EMBL" id="WIUZ02000017">
    <property type="protein sequence ID" value="KAF9780265.1"/>
    <property type="molecule type" value="Genomic_DNA"/>
</dbReference>
<proteinExistence type="predicted"/>
<feature type="region of interest" description="Disordered" evidence="1">
    <location>
        <begin position="38"/>
        <end position="59"/>
    </location>
</feature>
<dbReference type="Proteomes" id="UP000736335">
    <property type="component" value="Unassembled WGS sequence"/>
</dbReference>
<feature type="chain" id="PRO_5040327624" evidence="2">
    <location>
        <begin position="17"/>
        <end position="153"/>
    </location>
</feature>
<protein>
    <submittedName>
        <fullName evidence="3">Uncharacterized protein</fullName>
    </submittedName>
</protein>
<keyword evidence="4" id="KW-1185">Reference proteome</keyword>
<reference evidence="3" key="1">
    <citation type="journal article" date="2020" name="Nat. Commun.">
        <title>Large-scale genome sequencing of mycorrhizal fungi provides insights into the early evolution of symbiotic traits.</title>
        <authorList>
            <person name="Miyauchi S."/>
            <person name="Kiss E."/>
            <person name="Kuo A."/>
            <person name="Drula E."/>
            <person name="Kohler A."/>
            <person name="Sanchez-Garcia M."/>
            <person name="Morin E."/>
            <person name="Andreopoulos B."/>
            <person name="Barry K.W."/>
            <person name="Bonito G."/>
            <person name="Buee M."/>
            <person name="Carver A."/>
            <person name="Chen C."/>
            <person name="Cichocki N."/>
            <person name="Clum A."/>
            <person name="Culley D."/>
            <person name="Crous P.W."/>
            <person name="Fauchery L."/>
            <person name="Girlanda M."/>
            <person name="Hayes R.D."/>
            <person name="Keri Z."/>
            <person name="LaButti K."/>
            <person name="Lipzen A."/>
            <person name="Lombard V."/>
            <person name="Magnuson J."/>
            <person name="Maillard F."/>
            <person name="Murat C."/>
            <person name="Nolan M."/>
            <person name="Ohm R.A."/>
            <person name="Pangilinan J."/>
            <person name="Pereira M.F."/>
            <person name="Perotto S."/>
            <person name="Peter M."/>
            <person name="Pfister S."/>
            <person name="Riley R."/>
            <person name="Sitrit Y."/>
            <person name="Stielow J.B."/>
            <person name="Szollosi G."/>
            <person name="Zifcakova L."/>
            <person name="Stursova M."/>
            <person name="Spatafora J.W."/>
            <person name="Tedersoo L."/>
            <person name="Vaario L.M."/>
            <person name="Yamada A."/>
            <person name="Yan M."/>
            <person name="Wang P."/>
            <person name="Xu J."/>
            <person name="Bruns T."/>
            <person name="Baldrian P."/>
            <person name="Vilgalys R."/>
            <person name="Dunand C."/>
            <person name="Henrissat B."/>
            <person name="Grigoriev I.V."/>
            <person name="Hibbett D."/>
            <person name="Nagy L.G."/>
            <person name="Martin F.M."/>
        </authorList>
    </citation>
    <scope>NUCLEOTIDE SEQUENCE</scope>
    <source>
        <strain evidence="3">UH-Tt-Lm1</strain>
    </source>
</reference>
<feature type="signal peptide" evidence="2">
    <location>
        <begin position="1"/>
        <end position="16"/>
    </location>
</feature>
<name>A0A9P6H662_9AGAM</name>
<gene>
    <name evidence="3" type="ORF">BJ322DRAFT_1112930</name>
</gene>
<evidence type="ECO:0000313" key="4">
    <source>
        <dbReference type="Proteomes" id="UP000736335"/>
    </source>
</evidence>
<comment type="caution">
    <text evidence="3">The sequence shown here is derived from an EMBL/GenBank/DDBJ whole genome shotgun (WGS) entry which is preliminary data.</text>
</comment>
<keyword evidence="2" id="KW-0732">Signal</keyword>
<organism evidence="3 4">
    <name type="scientific">Thelephora terrestris</name>
    <dbReference type="NCBI Taxonomy" id="56493"/>
    <lineage>
        <taxon>Eukaryota</taxon>
        <taxon>Fungi</taxon>
        <taxon>Dikarya</taxon>
        <taxon>Basidiomycota</taxon>
        <taxon>Agaricomycotina</taxon>
        <taxon>Agaricomycetes</taxon>
        <taxon>Thelephorales</taxon>
        <taxon>Thelephoraceae</taxon>
        <taxon>Thelephora</taxon>
    </lineage>
</organism>
<reference evidence="3" key="2">
    <citation type="submission" date="2020-11" db="EMBL/GenBank/DDBJ databases">
        <authorList>
            <consortium name="DOE Joint Genome Institute"/>
            <person name="Kuo A."/>
            <person name="Miyauchi S."/>
            <person name="Kiss E."/>
            <person name="Drula E."/>
            <person name="Kohler A."/>
            <person name="Sanchez-Garcia M."/>
            <person name="Andreopoulos B."/>
            <person name="Barry K.W."/>
            <person name="Bonito G."/>
            <person name="Buee M."/>
            <person name="Carver A."/>
            <person name="Chen C."/>
            <person name="Cichocki N."/>
            <person name="Clum A."/>
            <person name="Culley D."/>
            <person name="Crous P.W."/>
            <person name="Fauchery L."/>
            <person name="Girlanda M."/>
            <person name="Hayes R."/>
            <person name="Keri Z."/>
            <person name="Labutti K."/>
            <person name="Lipzen A."/>
            <person name="Lombard V."/>
            <person name="Magnuson J."/>
            <person name="Maillard F."/>
            <person name="Morin E."/>
            <person name="Murat C."/>
            <person name="Nolan M."/>
            <person name="Ohm R."/>
            <person name="Pangilinan J."/>
            <person name="Pereira M."/>
            <person name="Perotto S."/>
            <person name="Peter M."/>
            <person name="Riley R."/>
            <person name="Sitrit Y."/>
            <person name="Stielow B."/>
            <person name="Szollosi G."/>
            <person name="Zifcakova L."/>
            <person name="Stursova M."/>
            <person name="Spatafora J.W."/>
            <person name="Tedersoo L."/>
            <person name="Vaario L.-M."/>
            <person name="Yamada A."/>
            <person name="Yan M."/>
            <person name="Wang P."/>
            <person name="Xu J."/>
            <person name="Bruns T."/>
            <person name="Baldrian P."/>
            <person name="Vilgalys R."/>
            <person name="Henrissat B."/>
            <person name="Grigoriev I.V."/>
            <person name="Hibbett D."/>
            <person name="Nagy L.G."/>
            <person name="Martin F.M."/>
        </authorList>
    </citation>
    <scope>NUCLEOTIDE SEQUENCE</scope>
    <source>
        <strain evidence="3">UH-Tt-Lm1</strain>
    </source>
</reference>
<evidence type="ECO:0000313" key="3">
    <source>
        <dbReference type="EMBL" id="KAF9780265.1"/>
    </source>
</evidence>
<dbReference type="Gene3D" id="2.60.20.10">
    <property type="entry name" value="Crystallins"/>
    <property type="match status" value="1"/>
</dbReference>
<dbReference type="OrthoDB" id="5401396at2759"/>
<accession>A0A9P6H662</accession>
<dbReference type="AlphaFoldDB" id="A0A9P6H662"/>
<sequence length="153" mass="16245">MIFSGKLFAIIGTVLAVTAGGSPVEITDRELEPVRSFRIPHSRSPGPHHDESAGADGSVSPKRSLGNVYFCTDNGFQGTCNLFGVENDVCNNVPDGFNDDISAFGPDRGIGCELFENSYCGGNSIFLAYPGNAYLANLGFGDTTSSFRCINFS</sequence>
<evidence type="ECO:0000256" key="1">
    <source>
        <dbReference type="SAM" id="MobiDB-lite"/>
    </source>
</evidence>